<evidence type="ECO:0000256" key="1">
    <source>
        <dbReference type="SAM" id="MobiDB-lite"/>
    </source>
</evidence>
<comment type="caution">
    <text evidence="2">The sequence shown here is derived from an EMBL/GenBank/DDBJ whole genome shotgun (WGS) entry which is preliminary data.</text>
</comment>
<evidence type="ECO:0000313" key="2">
    <source>
        <dbReference type="EMBL" id="DBA00615.1"/>
    </source>
</evidence>
<reference evidence="2" key="1">
    <citation type="submission" date="2022-11" db="EMBL/GenBank/DDBJ databases">
        <authorList>
            <person name="Morgan W.R."/>
            <person name="Tartar A."/>
        </authorList>
    </citation>
    <scope>NUCLEOTIDE SEQUENCE</scope>
    <source>
        <strain evidence="2">ARSEF 373</strain>
    </source>
</reference>
<dbReference type="EMBL" id="DAKRPA010000061">
    <property type="protein sequence ID" value="DBA00615.1"/>
    <property type="molecule type" value="Genomic_DNA"/>
</dbReference>
<dbReference type="Proteomes" id="UP001146120">
    <property type="component" value="Unassembled WGS sequence"/>
</dbReference>
<name>A0AAV2Z487_9STRA</name>
<protein>
    <submittedName>
        <fullName evidence="2">Uncharacterized protein</fullName>
    </submittedName>
</protein>
<dbReference type="GO" id="GO:0006801">
    <property type="term" value="P:superoxide metabolic process"/>
    <property type="evidence" value="ECO:0007669"/>
    <property type="project" value="InterPro"/>
</dbReference>
<feature type="non-terminal residue" evidence="2">
    <location>
        <position position="275"/>
    </location>
</feature>
<proteinExistence type="predicted"/>
<sequence length="275" mass="29802">MGWLHLQPSPPATHHQKGTFLVCGGPAPKLNSTAQQLRSSSNRSTDEGGHSQTLPLSTSTPQSLHGFLCQQFPNASASVMFGTSKIVLLCGAALGALVNAQGFVYRFDGQRSAGIDGTVLVEYVGNGPTEAKISAELDFSRLDLDAVRKADGNCTNANITEFKWHIHVKWNSTNTSESFGQCSKNLTGNHYDPLKACGPFSEFADTDECKAKVKSYNCTPARYAKDPAVCEKGDLSGKVGAFKPDAKKKVKTHWVDKNFPTEEENTPEWNIIIHA</sequence>
<dbReference type="GO" id="GO:0046872">
    <property type="term" value="F:metal ion binding"/>
    <property type="evidence" value="ECO:0007669"/>
    <property type="project" value="InterPro"/>
</dbReference>
<feature type="region of interest" description="Disordered" evidence="1">
    <location>
        <begin position="31"/>
        <end position="58"/>
    </location>
</feature>
<accession>A0AAV2Z487</accession>
<keyword evidence="3" id="KW-1185">Reference proteome</keyword>
<dbReference type="InterPro" id="IPR036423">
    <property type="entry name" value="SOD-like_Cu/Zn_dom_sf"/>
</dbReference>
<dbReference type="Gene3D" id="2.60.40.200">
    <property type="entry name" value="Superoxide dismutase, copper/zinc binding domain"/>
    <property type="match status" value="1"/>
</dbReference>
<dbReference type="AlphaFoldDB" id="A0AAV2Z487"/>
<organism evidence="2 3">
    <name type="scientific">Lagenidium giganteum</name>
    <dbReference type="NCBI Taxonomy" id="4803"/>
    <lineage>
        <taxon>Eukaryota</taxon>
        <taxon>Sar</taxon>
        <taxon>Stramenopiles</taxon>
        <taxon>Oomycota</taxon>
        <taxon>Peronosporomycetes</taxon>
        <taxon>Pythiales</taxon>
        <taxon>Pythiaceae</taxon>
    </lineage>
</organism>
<evidence type="ECO:0000313" key="3">
    <source>
        <dbReference type="Proteomes" id="UP001146120"/>
    </source>
</evidence>
<gene>
    <name evidence="2" type="ORF">N0F65_007744</name>
</gene>
<feature type="compositionally biased region" description="Polar residues" evidence="1">
    <location>
        <begin position="31"/>
        <end position="43"/>
    </location>
</feature>
<reference evidence="2" key="2">
    <citation type="journal article" date="2023" name="Microbiol Resour">
        <title>Decontamination and Annotation of the Draft Genome Sequence of the Oomycete Lagenidium giganteum ARSEF 373.</title>
        <authorList>
            <person name="Morgan W.R."/>
            <person name="Tartar A."/>
        </authorList>
    </citation>
    <scope>NUCLEOTIDE SEQUENCE</scope>
    <source>
        <strain evidence="2">ARSEF 373</strain>
    </source>
</reference>